<reference evidence="1 2" key="1">
    <citation type="submission" date="2016-03" db="EMBL/GenBank/DDBJ databases">
        <title>Choanephora cucurbitarum.</title>
        <authorList>
            <person name="Min B."/>
            <person name="Park H."/>
            <person name="Park J.-H."/>
            <person name="Shin H.-D."/>
            <person name="Choi I.-G."/>
        </authorList>
    </citation>
    <scope>NUCLEOTIDE SEQUENCE [LARGE SCALE GENOMIC DNA]</scope>
    <source>
        <strain evidence="1 2">KUS-F28377</strain>
    </source>
</reference>
<dbReference type="EMBL" id="LUGH01000886">
    <property type="protein sequence ID" value="OBZ82357.1"/>
    <property type="molecule type" value="Genomic_DNA"/>
</dbReference>
<sequence>MLLHFPAEIVNRVSSYLSHEDFYHLVLANQACYYQFTPFLYQKMSFKDGDQFKQFSNELKHFHPHVRNLHLPYFSKIMRILPQFPLVFPSLDSINLTVSDARCPPQFCEPFRNLRALTMKTFGLPASSIEIIAAMPYLTHLDITLLANAKITVNLLNDLHLLCPLLQCLYINGSFKDSFTEKTESQPVQIVNKLKSLHLESTSSLYEYHFWLKHIAVTYPNLETLGLGQQTVKIENHYSSEFYDWFRSSCPHVVQFKWLNIVPDDNFLKKLDQQQRQLQELRLNDATLVKHLLMEVEPSDDAYLSTIFNLDIRISIDTTYNTLLSSLGRVCYRLEQLAVEQYDSHSPDELYMDTVLDLLPRLTSVSFTQIRIGIQSRKADFDSHPLEKIKLKGCYVPYDTFDSIGFRCPYLSNLSLDQTSHSNHLVKIHLPYQKLNKVELNSIYLSKLDLDAVVQLFRLKQSNRSDWYLMDSYKKPAYSRTIIAKSFKKLNTAVSYLSYSSQKLESQSDNHTNSLLPYALRDPDLRNAAKDGYVDFVCQSVCSLYINSKKVE</sequence>
<dbReference type="AlphaFoldDB" id="A0A1C7MZT1"/>
<dbReference type="Gene3D" id="3.80.10.10">
    <property type="entry name" value="Ribonuclease Inhibitor"/>
    <property type="match status" value="1"/>
</dbReference>
<evidence type="ECO:0000313" key="2">
    <source>
        <dbReference type="Proteomes" id="UP000093000"/>
    </source>
</evidence>
<comment type="caution">
    <text evidence="1">The sequence shown here is derived from an EMBL/GenBank/DDBJ whole genome shotgun (WGS) entry which is preliminary data.</text>
</comment>
<dbReference type="OrthoDB" id="2230015at2759"/>
<dbReference type="Proteomes" id="UP000093000">
    <property type="component" value="Unassembled WGS sequence"/>
</dbReference>
<gene>
    <name evidence="1" type="ORF">A0J61_09593</name>
</gene>
<dbReference type="SUPFAM" id="SSF52047">
    <property type="entry name" value="RNI-like"/>
    <property type="match status" value="1"/>
</dbReference>
<protein>
    <recommendedName>
        <fullName evidence="3">F-box domain-containing protein</fullName>
    </recommendedName>
</protein>
<dbReference type="InterPro" id="IPR032675">
    <property type="entry name" value="LRR_dom_sf"/>
</dbReference>
<name>A0A1C7MZT1_9FUNG</name>
<evidence type="ECO:0008006" key="3">
    <source>
        <dbReference type="Google" id="ProtNLM"/>
    </source>
</evidence>
<evidence type="ECO:0000313" key="1">
    <source>
        <dbReference type="EMBL" id="OBZ82357.1"/>
    </source>
</evidence>
<proteinExistence type="predicted"/>
<organism evidence="1 2">
    <name type="scientific">Choanephora cucurbitarum</name>
    <dbReference type="NCBI Taxonomy" id="101091"/>
    <lineage>
        <taxon>Eukaryota</taxon>
        <taxon>Fungi</taxon>
        <taxon>Fungi incertae sedis</taxon>
        <taxon>Mucoromycota</taxon>
        <taxon>Mucoromycotina</taxon>
        <taxon>Mucoromycetes</taxon>
        <taxon>Mucorales</taxon>
        <taxon>Mucorineae</taxon>
        <taxon>Choanephoraceae</taxon>
        <taxon>Choanephoroideae</taxon>
        <taxon>Choanephora</taxon>
    </lineage>
</organism>
<keyword evidence="2" id="KW-1185">Reference proteome</keyword>
<accession>A0A1C7MZT1</accession>
<dbReference type="InParanoid" id="A0A1C7MZT1"/>